<name>A0A0T6LUP0_WENVI</name>
<dbReference type="AlphaFoldDB" id="A0A0T6LUP0"/>
<evidence type="ECO:0000256" key="2">
    <source>
        <dbReference type="SAM" id="SignalP"/>
    </source>
</evidence>
<gene>
    <name evidence="4" type="ORF">AQ490_19505</name>
</gene>
<reference evidence="4 5" key="1">
    <citation type="submission" date="2015-10" db="EMBL/GenBank/DDBJ databases">
        <title>Draft genome sequence of pyrrolomycin-producing Streptomyces vitaminophilus.</title>
        <authorList>
            <person name="Graham D.E."/>
            <person name="Mahan K.M."/>
            <person name="Klingeman D.M."/>
            <person name="Hettich R.L."/>
            <person name="Parry R.J."/>
        </authorList>
    </citation>
    <scope>NUCLEOTIDE SEQUENCE [LARGE SCALE GENOMIC DNA]</scope>
    <source>
        <strain evidence="4 5">ATCC 31673</strain>
    </source>
</reference>
<feature type="compositionally biased region" description="Low complexity" evidence="1">
    <location>
        <begin position="31"/>
        <end position="55"/>
    </location>
</feature>
<dbReference type="eggNOG" id="ENOG5032XAD">
    <property type="taxonomic scope" value="Bacteria"/>
</dbReference>
<dbReference type="RefSeq" id="WP_018386710.1">
    <property type="nucleotide sequence ID" value="NZ_LLZU01000010.1"/>
</dbReference>
<dbReference type="OrthoDB" id="485007at2"/>
<dbReference type="Pfam" id="PF14016">
    <property type="entry name" value="DUF4232"/>
    <property type="match status" value="1"/>
</dbReference>
<proteinExistence type="predicted"/>
<protein>
    <recommendedName>
        <fullName evidence="3">DUF4232 domain-containing protein</fullName>
    </recommendedName>
</protein>
<organism evidence="4 5">
    <name type="scientific">Wenjunlia vitaminophila</name>
    <name type="common">Streptomyces vitaminophilus</name>
    <dbReference type="NCBI Taxonomy" id="76728"/>
    <lineage>
        <taxon>Bacteria</taxon>
        <taxon>Bacillati</taxon>
        <taxon>Actinomycetota</taxon>
        <taxon>Actinomycetes</taxon>
        <taxon>Kitasatosporales</taxon>
        <taxon>Streptomycetaceae</taxon>
        <taxon>Wenjunlia</taxon>
    </lineage>
</organism>
<comment type="caution">
    <text evidence="4">The sequence shown here is derived from an EMBL/GenBank/DDBJ whole genome shotgun (WGS) entry which is preliminary data.</text>
</comment>
<evidence type="ECO:0000313" key="5">
    <source>
        <dbReference type="Proteomes" id="UP000050867"/>
    </source>
</evidence>
<sequence length="235" mass="23788">MTRHLRSIPVTLAVVAAAALAAGCGSDDDTASGPAGDAARAPSAPAAPASPQQRATNTPTQKADPDDAPSPPVGAPSSSPTGARPPTDRPAGTPWCDTDRLVLRLRALSPAAGNRYAVVTLTNGSDTACRTQGYIGMQLLDGAGEALPTEVVRDHSRTASPLVLAPGASSWARLHWGAVPGAGDAETGPCQPEARRVRVTPPDSYSQEEAVWDQGPVCQAGRLEVLPLAAGSGPG</sequence>
<feature type="chain" id="PRO_5006670695" description="DUF4232 domain-containing protein" evidence="2">
    <location>
        <begin position="22"/>
        <end position="235"/>
    </location>
</feature>
<feature type="signal peptide" evidence="2">
    <location>
        <begin position="1"/>
        <end position="21"/>
    </location>
</feature>
<dbReference type="STRING" id="76728.AQ490_19505"/>
<accession>A0A0T6LUP0</accession>
<evidence type="ECO:0000256" key="1">
    <source>
        <dbReference type="SAM" id="MobiDB-lite"/>
    </source>
</evidence>
<keyword evidence="5" id="KW-1185">Reference proteome</keyword>
<dbReference type="PROSITE" id="PS51257">
    <property type="entry name" value="PROKAR_LIPOPROTEIN"/>
    <property type="match status" value="1"/>
</dbReference>
<evidence type="ECO:0000313" key="4">
    <source>
        <dbReference type="EMBL" id="KRV49863.1"/>
    </source>
</evidence>
<feature type="domain" description="DUF4232" evidence="3">
    <location>
        <begin position="96"/>
        <end position="227"/>
    </location>
</feature>
<keyword evidence="2" id="KW-0732">Signal</keyword>
<dbReference type="EMBL" id="LLZU01000010">
    <property type="protein sequence ID" value="KRV49863.1"/>
    <property type="molecule type" value="Genomic_DNA"/>
</dbReference>
<feature type="region of interest" description="Disordered" evidence="1">
    <location>
        <begin position="24"/>
        <end position="96"/>
    </location>
</feature>
<evidence type="ECO:0000259" key="3">
    <source>
        <dbReference type="Pfam" id="PF14016"/>
    </source>
</evidence>
<dbReference type="InterPro" id="IPR025326">
    <property type="entry name" value="DUF4232"/>
</dbReference>
<dbReference type="Proteomes" id="UP000050867">
    <property type="component" value="Unassembled WGS sequence"/>
</dbReference>